<keyword evidence="4" id="KW-1185">Reference proteome</keyword>
<dbReference type="InterPro" id="IPR036291">
    <property type="entry name" value="NAD(P)-bd_dom_sf"/>
</dbReference>
<proteinExistence type="inferred from homology"/>
<evidence type="ECO:0008006" key="5">
    <source>
        <dbReference type="Google" id="ProtNLM"/>
    </source>
</evidence>
<dbReference type="Proteomes" id="UP000219338">
    <property type="component" value="Unassembled WGS sequence"/>
</dbReference>
<organism evidence="3 4">
    <name type="scientific">Armillaria ostoyae</name>
    <name type="common">Armillaria root rot fungus</name>
    <dbReference type="NCBI Taxonomy" id="47428"/>
    <lineage>
        <taxon>Eukaryota</taxon>
        <taxon>Fungi</taxon>
        <taxon>Dikarya</taxon>
        <taxon>Basidiomycota</taxon>
        <taxon>Agaricomycotina</taxon>
        <taxon>Agaricomycetes</taxon>
        <taxon>Agaricomycetidae</taxon>
        <taxon>Agaricales</taxon>
        <taxon>Marasmiineae</taxon>
        <taxon>Physalacriaceae</taxon>
        <taxon>Armillaria</taxon>
    </lineage>
</organism>
<evidence type="ECO:0000313" key="3">
    <source>
        <dbReference type="EMBL" id="SJL13767.1"/>
    </source>
</evidence>
<accession>A0A284RYH7</accession>
<dbReference type="AlphaFoldDB" id="A0A284RYH7"/>
<dbReference type="GO" id="GO:0005741">
    <property type="term" value="C:mitochondrial outer membrane"/>
    <property type="evidence" value="ECO:0007669"/>
    <property type="project" value="UniProtKB-SubCell"/>
</dbReference>
<dbReference type="OrthoDB" id="430436at2759"/>
<dbReference type="EMBL" id="FUEG01000021">
    <property type="protein sequence ID" value="SJL13767.1"/>
    <property type="molecule type" value="Genomic_DNA"/>
</dbReference>
<comment type="subcellular location">
    <subcellularLocation>
        <location evidence="1">Mitochondrion outer membrane</location>
        <topology evidence="1">Peripheral membrane protein</topology>
    </subcellularLocation>
</comment>
<dbReference type="PANTHER" id="PTHR14097">
    <property type="entry name" value="OXIDOREDUCTASE HTATIP2"/>
    <property type="match status" value="1"/>
</dbReference>
<evidence type="ECO:0000313" key="4">
    <source>
        <dbReference type="Proteomes" id="UP000219338"/>
    </source>
</evidence>
<gene>
    <name evidence="3" type="ORF">ARMOST_17215</name>
</gene>
<evidence type="ECO:0000256" key="1">
    <source>
        <dbReference type="ARBA" id="ARBA00004450"/>
    </source>
</evidence>
<dbReference type="GO" id="GO:0051170">
    <property type="term" value="P:import into nucleus"/>
    <property type="evidence" value="ECO:0007669"/>
    <property type="project" value="TreeGrafter"/>
</dbReference>
<dbReference type="SUPFAM" id="SSF51735">
    <property type="entry name" value="NAD(P)-binding Rossmann-fold domains"/>
    <property type="match status" value="1"/>
</dbReference>
<comment type="similarity">
    <text evidence="2">Belongs to the FMP52 family.</text>
</comment>
<dbReference type="STRING" id="47428.A0A284RYH7"/>
<dbReference type="PANTHER" id="PTHR14097:SF7">
    <property type="entry name" value="OXIDOREDUCTASE HTATIP2"/>
    <property type="match status" value="1"/>
</dbReference>
<sequence length="267" mass="28786">MSGKTALIIGATGATGQYLLKELLTSSHFTKVGEYGRRLTDLSTLSTGKDKLVQKVIDFEKLEESGIKDGKWDVVFITLGTTRKAAGGAEGFQKIDRDYVVNSAKEARVPDLPQRIVYLSGGSANSKSLLLYSRSKGQTEEALANIGYSDTIVFRPGLLTGAARPESRIGETIAEYEGYFQHPETLELLLKFGDQGEYSEYNLNDESSLTSIFQVATLGKSIAIAGWLGSEKLPPVARAAEEETPEGNRFVSIPNAGAAALAQTPLE</sequence>
<evidence type="ECO:0000256" key="2">
    <source>
        <dbReference type="ARBA" id="ARBA00006617"/>
    </source>
</evidence>
<name>A0A284RYH7_ARMOS</name>
<dbReference type="Gene3D" id="3.40.50.720">
    <property type="entry name" value="NAD(P)-binding Rossmann-like Domain"/>
    <property type="match status" value="1"/>
</dbReference>
<reference evidence="4" key="1">
    <citation type="journal article" date="2017" name="Nat. Ecol. Evol.">
        <title>Genome expansion and lineage-specific genetic innovations in the forest pathogenic fungi Armillaria.</title>
        <authorList>
            <person name="Sipos G."/>
            <person name="Prasanna A.N."/>
            <person name="Walter M.C."/>
            <person name="O'Connor E."/>
            <person name="Balint B."/>
            <person name="Krizsan K."/>
            <person name="Kiss B."/>
            <person name="Hess J."/>
            <person name="Varga T."/>
            <person name="Slot J."/>
            <person name="Riley R."/>
            <person name="Boka B."/>
            <person name="Rigling D."/>
            <person name="Barry K."/>
            <person name="Lee J."/>
            <person name="Mihaltcheva S."/>
            <person name="LaButti K."/>
            <person name="Lipzen A."/>
            <person name="Waldron R."/>
            <person name="Moloney N.M."/>
            <person name="Sperisen C."/>
            <person name="Kredics L."/>
            <person name="Vagvoelgyi C."/>
            <person name="Patrignani A."/>
            <person name="Fitzpatrick D."/>
            <person name="Nagy I."/>
            <person name="Doyle S."/>
            <person name="Anderson J.B."/>
            <person name="Grigoriev I.V."/>
            <person name="Gueldener U."/>
            <person name="Muensterkoetter M."/>
            <person name="Nagy L.G."/>
        </authorList>
    </citation>
    <scope>NUCLEOTIDE SEQUENCE [LARGE SCALE GENOMIC DNA]</scope>
    <source>
        <strain evidence="4">C18/9</strain>
    </source>
</reference>
<protein>
    <recommendedName>
        <fullName evidence="5">NAD(P)-binding domain-containing protein</fullName>
    </recommendedName>
</protein>
<dbReference type="OMA" id="CIENAKA"/>